<evidence type="ECO:0000313" key="4">
    <source>
        <dbReference type="Proteomes" id="UP001165460"/>
    </source>
</evidence>
<keyword evidence="1" id="KW-0732">Signal</keyword>
<proteinExistence type="predicted"/>
<dbReference type="Pfam" id="PF03009">
    <property type="entry name" value="GDPD"/>
    <property type="match status" value="1"/>
</dbReference>
<evidence type="ECO:0000313" key="3">
    <source>
        <dbReference type="EMBL" id="MCJ0741747.1"/>
    </source>
</evidence>
<organism evidence="3 4">
    <name type="scientific">Pedobacter montanisoli</name>
    <dbReference type="NCBI Taxonomy" id="2923277"/>
    <lineage>
        <taxon>Bacteria</taxon>
        <taxon>Pseudomonadati</taxon>
        <taxon>Bacteroidota</taxon>
        <taxon>Sphingobacteriia</taxon>
        <taxon>Sphingobacteriales</taxon>
        <taxon>Sphingobacteriaceae</taxon>
        <taxon>Pedobacter</taxon>
    </lineage>
</organism>
<dbReference type="RefSeq" id="WP_243359168.1">
    <property type="nucleotide sequence ID" value="NZ_JALGBH010000001.1"/>
</dbReference>
<evidence type="ECO:0000259" key="2">
    <source>
        <dbReference type="PROSITE" id="PS51704"/>
    </source>
</evidence>
<accession>A0ABS9ZTQ8</accession>
<evidence type="ECO:0000256" key="1">
    <source>
        <dbReference type="SAM" id="SignalP"/>
    </source>
</evidence>
<dbReference type="InterPro" id="IPR030395">
    <property type="entry name" value="GP_PDE_dom"/>
</dbReference>
<comment type="caution">
    <text evidence="3">The sequence shown here is derived from an EMBL/GenBank/DDBJ whole genome shotgun (WGS) entry which is preliminary data.</text>
</comment>
<dbReference type="PANTHER" id="PTHR46211:SF1">
    <property type="entry name" value="GLYCEROPHOSPHODIESTER PHOSPHODIESTERASE, CYTOPLASMIC"/>
    <property type="match status" value="1"/>
</dbReference>
<dbReference type="SUPFAM" id="SSF51695">
    <property type="entry name" value="PLC-like phosphodiesterases"/>
    <property type="match status" value="1"/>
</dbReference>
<feature type="chain" id="PRO_5047489401" evidence="1">
    <location>
        <begin position="20"/>
        <end position="269"/>
    </location>
</feature>
<dbReference type="Gene3D" id="3.20.20.190">
    <property type="entry name" value="Phosphatidylinositol (PI) phosphodiesterase"/>
    <property type="match status" value="1"/>
</dbReference>
<name>A0ABS9ZTQ8_9SPHI</name>
<feature type="domain" description="GP-PDE" evidence="2">
    <location>
        <begin position="28"/>
        <end position="255"/>
    </location>
</feature>
<protein>
    <submittedName>
        <fullName evidence="3">Glycerophosphodiester phosphodiesterase</fullName>
    </submittedName>
</protein>
<gene>
    <name evidence="3" type="ORF">MMF97_03410</name>
</gene>
<sequence>MNLIRSVFLVLVLSTKIMAQNHSTWNMNKVIAHRGAWKAKNLPQNSIASLQEAIRLNCYGSEFDVQLTSDSIPVVNHDPDFMGLPIATSTYQQLRAKQLSNGEYIPTLESYIKAALSQQSTKLILEIKPQKSNDLEVLLTQKILQTVHKLKARDWIEYISFSYHICQYLVTHEKGAKVSYLEANIDPEQLKKNGLSGFDYHYTILNKNNWIEKATEIGLSTNAWTVNDAKEMDKLIERNIGYITTNEPELLFERLKHKKGDDFIHRPFW</sequence>
<dbReference type="EMBL" id="JALGBH010000001">
    <property type="protein sequence ID" value="MCJ0741747.1"/>
    <property type="molecule type" value="Genomic_DNA"/>
</dbReference>
<dbReference type="PANTHER" id="PTHR46211">
    <property type="entry name" value="GLYCEROPHOSPHORYL DIESTER PHOSPHODIESTERASE"/>
    <property type="match status" value="1"/>
</dbReference>
<feature type="signal peptide" evidence="1">
    <location>
        <begin position="1"/>
        <end position="19"/>
    </location>
</feature>
<keyword evidence="4" id="KW-1185">Reference proteome</keyword>
<dbReference type="PROSITE" id="PS51704">
    <property type="entry name" value="GP_PDE"/>
    <property type="match status" value="1"/>
</dbReference>
<reference evidence="3" key="1">
    <citation type="submission" date="2022-03" db="EMBL/GenBank/DDBJ databases">
        <authorList>
            <person name="Woo C.Y."/>
        </authorList>
    </citation>
    <scope>NUCLEOTIDE SEQUENCE</scope>
    <source>
        <strain evidence="3">CYS-01</strain>
    </source>
</reference>
<dbReference type="Proteomes" id="UP001165460">
    <property type="component" value="Unassembled WGS sequence"/>
</dbReference>
<dbReference type="InterPro" id="IPR017946">
    <property type="entry name" value="PLC-like_Pdiesterase_TIM-brl"/>
</dbReference>